<evidence type="ECO:0000256" key="4">
    <source>
        <dbReference type="ARBA" id="ARBA00022617"/>
    </source>
</evidence>
<keyword evidence="4" id="KW-0349">Heme</keyword>
<keyword evidence="8 11" id="KW-1133">Transmembrane helix</keyword>
<feature type="chain" id="PRO_5042948647" description="Cytochrome b561 domain-containing protein" evidence="12">
    <location>
        <begin position="19"/>
        <end position="381"/>
    </location>
</feature>
<dbReference type="InterPro" id="IPR006593">
    <property type="entry name" value="Cyt_b561/ferric_Rdtase_TM"/>
</dbReference>
<organism evidence="15 16">
    <name type="scientific">Dictyostelium firmibasis</name>
    <dbReference type="NCBI Taxonomy" id="79012"/>
    <lineage>
        <taxon>Eukaryota</taxon>
        <taxon>Amoebozoa</taxon>
        <taxon>Evosea</taxon>
        <taxon>Eumycetozoa</taxon>
        <taxon>Dictyostelia</taxon>
        <taxon>Dictyosteliales</taxon>
        <taxon>Dictyosteliaceae</taxon>
        <taxon>Dictyostelium</taxon>
    </lineage>
</organism>
<dbReference type="Gene3D" id="1.20.120.1770">
    <property type="match status" value="1"/>
</dbReference>
<dbReference type="CDD" id="cd09631">
    <property type="entry name" value="DOMON_DOH"/>
    <property type="match status" value="1"/>
</dbReference>
<evidence type="ECO:0000256" key="5">
    <source>
        <dbReference type="ARBA" id="ARBA00022692"/>
    </source>
</evidence>
<dbReference type="PROSITE" id="PS50836">
    <property type="entry name" value="DOMON"/>
    <property type="match status" value="1"/>
</dbReference>
<dbReference type="SMART" id="SM00665">
    <property type="entry name" value="B561"/>
    <property type="match status" value="1"/>
</dbReference>
<accession>A0AAN7YVG2</accession>
<feature type="signal peptide" evidence="12">
    <location>
        <begin position="1"/>
        <end position="18"/>
    </location>
</feature>
<sequence>MKFLIFILLSLLINLSNCHIKQIVLDEDTNFVVSWDYSNSNITFELEGDFKGWFAFGYRCTNCPADSMEMQMGHPDLVAVTFDKNGIPIVYDMIESMNYSPMQQKDVDIGGQNNILTYGGYQGSHHSLMYYTRRLVTGDTVGDYDIDLDADFTVAWYIGKDNTINFDDPLELGTNSFNLVSGEVVEGGTGGHVHDENELADPLFAWHAALMSIAFGVLIPFGIFCARYLKNYQWGFYLHIVVQSTALAFIIVGFIIILIKHDGIIETTNPHSILGVILAACVFAVGVFGVFCFFWKSGDESSSKQSNFSPSRIHGYAGKIIALLSIATIITGLHQYLAPVAFTIVYSILILTYFIIAGALEIHKRFYSSTPGGNVKLENFN</sequence>
<dbReference type="InterPro" id="IPR045266">
    <property type="entry name" value="DOH_DOMON"/>
</dbReference>
<keyword evidence="6" id="KW-0479">Metal-binding</keyword>
<protein>
    <recommendedName>
        <fullName evidence="17">Cytochrome b561 domain-containing protein</fullName>
    </recommendedName>
</protein>
<dbReference type="InterPro" id="IPR005018">
    <property type="entry name" value="DOMON_domain"/>
</dbReference>
<evidence type="ECO:0000256" key="3">
    <source>
        <dbReference type="ARBA" id="ARBA00022448"/>
    </source>
</evidence>
<reference evidence="15 16" key="1">
    <citation type="submission" date="2023-11" db="EMBL/GenBank/DDBJ databases">
        <title>Dfirmibasis_genome.</title>
        <authorList>
            <person name="Edelbroek B."/>
            <person name="Kjellin J."/>
            <person name="Jerlstrom-Hultqvist J."/>
            <person name="Soderbom F."/>
        </authorList>
    </citation>
    <scope>NUCLEOTIDE SEQUENCE [LARGE SCALE GENOMIC DNA]</scope>
    <source>
        <strain evidence="15 16">TNS-C-14</strain>
    </source>
</reference>
<dbReference type="GO" id="GO:0140575">
    <property type="term" value="F:transmembrane monodehydroascorbate reductase activity"/>
    <property type="evidence" value="ECO:0007669"/>
    <property type="project" value="InterPro"/>
</dbReference>
<dbReference type="Proteomes" id="UP001344447">
    <property type="component" value="Unassembled WGS sequence"/>
</dbReference>
<proteinExistence type="predicted"/>
<dbReference type="EMBL" id="JAVFKY010000002">
    <property type="protein sequence ID" value="KAK5581551.1"/>
    <property type="molecule type" value="Genomic_DNA"/>
</dbReference>
<evidence type="ECO:0000313" key="16">
    <source>
        <dbReference type="Proteomes" id="UP001344447"/>
    </source>
</evidence>
<feature type="transmembrane region" description="Helical" evidence="11">
    <location>
        <begin position="316"/>
        <end position="334"/>
    </location>
</feature>
<keyword evidence="7" id="KW-0249">Electron transport</keyword>
<keyword evidence="16" id="KW-1185">Reference proteome</keyword>
<evidence type="ECO:0000256" key="8">
    <source>
        <dbReference type="ARBA" id="ARBA00022989"/>
    </source>
</evidence>
<keyword evidence="3" id="KW-0813">Transport</keyword>
<dbReference type="GO" id="GO:0016020">
    <property type="term" value="C:membrane"/>
    <property type="evidence" value="ECO:0007669"/>
    <property type="project" value="UniProtKB-SubCell"/>
</dbReference>
<comment type="caution">
    <text evidence="15">The sequence shown here is derived from an EMBL/GenBank/DDBJ whole genome shotgun (WGS) entry which is preliminary data.</text>
</comment>
<evidence type="ECO:0000256" key="1">
    <source>
        <dbReference type="ARBA" id="ARBA00001970"/>
    </source>
</evidence>
<name>A0AAN7YVG2_9MYCE</name>
<dbReference type="PROSITE" id="PS50939">
    <property type="entry name" value="CYTOCHROME_B561"/>
    <property type="match status" value="1"/>
</dbReference>
<comment type="subcellular location">
    <subcellularLocation>
        <location evidence="2">Membrane</location>
        <topology evidence="2">Multi-pass membrane protein</topology>
    </subcellularLocation>
</comment>
<comment type="cofactor">
    <cofactor evidence="1">
        <name>heme b</name>
        <dbReference type="ChEBI" id="CHEBI:60344"/>
    </cofactor>
</comment>
<dbReference type="Pfam" id="PF03188">
    <property type="entry name" value="Cytochrom_B561"/>
    <property type="match status" value="1"/>
</dbReference>
<dbReference type="AlphaFoldDB" id="A0AAN7YVG2"/>
<feature type="transmembrane region" description="Helical" evidence="11">
    <location>
        <begin position="236"/>
        <end position="259"/>
    </location>
</feature>
<evidence type="ECO:0000259" key="14">
    <source>
        <dbReference type="PROSITE" id="PS50939"/>
    </source>
</evidence>
<evidence type="ECO:0000256" key="10">
    <source>
        <dbReference type="ARBA" id="ARBA00023136"/>
    </source>
</evidence>
<evidence type="ECO:0000256" key="2">
    <source>
        <dbReference type="ARBA" id="ARBA00004141"/>
    </source>
</evidence>
<evidence type="ECO:0000256" key="11">
    <source>
        <dbReference type="SAM" id="Phobius"/>
    </source>
</evidence>
<feature type="transmembrane region" description="Helical" evidence="11">
    <location>
        <begin position="204"/>
        <end position="224"/>
    </location>
</feature>
<dbReference type="PANTHER" id="PTHR15422:SF24">
    <property type="entry name" value="DOMON RELATED DOMAIN-CONTAINING PROTEIN"/>
    <property type="match status" value="1"/>
</dbReference>
<feature type="transmembrane region" description="Helical" evidence="11">
    <location>
        <begin position="340"/>
        <end position="360"/>
    </location>
</feature>
<evidence type="ECO:0000313" key="15">
    <source>
        <dbReference type="EMBL" id="KAK5581551.1"/>
    </source>
</evidence>
<keyword evidence="5 11" id="KW-0812">Transmembrane</keyword>
<dbReference type="CDD" id="cd08760">
    <property type="entry name" value="Cyt_b561_FRRS1_like"/>
    <property type="match status" value="1"/>
</dbReference>
<evidence type="ECO:0000256" key="7">
    <source>
        <dbReference type="ARBA" id="ARBA00022982"/>
    </source>
</evidence>
<feature type="domain" description="DOMON" evidence="13">
    <location>
        <begin position="29"/>
        <end position="159"/>
    </location>
</feature>
<evidence type="ECO:0008006" key="17">
    <source>
        <dbReference type="Google" id="ProtNLM"/>
    </source>
</evidence>
<gene>
    <name evidence="15" type="ORF">RB653_001587</name>
</gene>
<feature type="domain" description="Cytochrome b561" evidence="14">
    <location>
        <begin position="168"/>
        <end position="369"/>
    </location>
</feature>
<evidence type="ECO:0000259" key="13">
    <source>
        <dbReference type="PROSITE" id="PS50836"/>
    </source>
</evidence>
<dbReference type="PANTHER" id="PTHR15422">
    <property type="entry name" value="OS05G0565100 PROTEIN"/>
    <property type="match status" value="1"/>
</dbReference>
<keyword evidence="10 11" id="KW-0472">Membrane</keyword>
<keyword evidence="9" id="KW-0408">Iron</keyword>
<dbReference type="Pfam" id="PF03351">
    <property type="entry name" value="DOMON"/>
    <property type="match status" value="1"/>
</dbReference>
<dbReference type="GO" id="GO:0020037">
    <property type="term" value="F:heme binding"/>
    <property type="evidence" value="ECO:0007669"/>
    <property type="project" value="TreeGrafter"/>
</dbReference>
<evidence type="ECO:0000256" key="12">
    <source>
        <dbReference type="SAM" id="SignalP"/>
    </source>
</evidence>
<evidence type="ECO:0000256" key="6">
    <source>
        <dbReference type="ARBA" id="ARBA00022723"/>
    </source>
</evidence>
<feature type="transmembrane region" description="Helical" evidence="11">
    <location>
        <begin position="271"/>
        <end position="295"/>
    </location>
</feature>
<keyword evidence="12" id="KW-0732">Signal</keyword>
<evidence type="ECO:0000256" key="9">
    <source>
        <dbReference type="ARBA" id="ARBA00023004"/>
    </source>
</evidence>
<dbReference type="InterPro" id="IPR045150">
    <property type="entry name" value="CYB561D1/2"/>
</dbReference>
<dbReference type="GO" id="GO:0046872">
    <property type="term" value="F:metal ion binding"/>
    <property type="evidence" value="ECO:0007669"/>
    <property type="project" value="UniProtKB-KW"/>
</dbReference>